<dbReference type="Proteomes" id="UP000769156">
    <property type="component" value="Unassembled WGS sequence"/>
</dbReference>
<dbReference type="RefSeq" id="WP_076777023.1">
    <property type="nucleotide sequence ID" value="NZ_CALKQL010000005.1"/>
</dbReference>
<dbReference type="OrthoDB" id="2138472at2"/>
<dbReference type="Pfam" id="PF02645">
    <property type="entry name" value="DegV"/>
    <property type="match status" value="1"/>
</dbReference>
<dbReference type="Gene3D" id="2.20.28.50">
    <property type="entry name" value="degv family protein"/>
    <property type="match status" value="1"/>
</dbReference>
<dbReference type="PANTHER" id="PTHR33434">
    <property type="entry name" value="DEGV DOMAIN-CONTAINING PROTEIN DR_1986-RELATED"/>
    <property type="match status" value="1"/>
</dbReference>
<name>A0A921LDG4_9FIRM</name>
<organism evidence="2 3">
    <name type="scientific">Lachnoclostridium phocaeense</name>
    <dbReference type="NCBI Taxonomy" id="1871021"/>
    <lineage>
        <taxon>Bacteria</taxon>
        <taxon>Bacillati</taxon>
        <taxon>Bacillota</taxon>
        <taxon>Clostridia</taxon>
        <taxon>Lachnospirales</taxon>
        <taxon>Lachnospiraceae</taxon>
    </lineage>
</organism>
<keyword evidence="1" id="KW-0446">Lipid-binding</keyword>
<dbReference type="PROSITE" id="PS51482">
    <property type="entry name" value="DEGV"/>
    <property type="match status" value="1"/>
</dbReference>
<dbReference type="InterPro" id="IPR043168">
    <property type="entry name" value="DegV_C"/>
</dbReference>
<evidence type="ECO:0000256" key="1">
    <source>
        <dbReference type="ARBA" id="ARBA00023121"/>
    </source>
</evidence>
<reference evidence="2" key="1">
    <citation type="journal article" date="2021" name="PeerJ">
        <title>Extensive microbial diversity within the chicken gut microbiome revealed by metagenomics and culture.</title>
        <authorList>
            <person name="Gilroy R."/>
            <person name="Ravi A."/>
            <person name="Getino M."/>
            <person name="Pursley I."/>
            <person name="Horton D.L."/>
            <person name="Alikhan N.F."/>
            <person name="Baker D."/>
            <person name="Gharbi K."/>
            <person name="Hall N."/>
            <person name="Watson M."/>
            <person name="Adriaenssens E.M."/>
            <person name="Foster-Nyarko E."/>
            <person name="Jarju S."/>
            <person name="Secka A."/>
            <person name="Antonio M."/>
            <person name="Oren A."/>
            <person name="Chaudhuri R.R."/>
            <person name="La Ragione R."/>
            <person name="Hildebrand F."/>
            <person name="Pallen M.J."/>
        </authorList>
    </citation>
    <scope>NUCLEOTIDE SEQUENCE</scope>
    <source>
        <strain evidence="2">ChiSjej5B23-16112</strain>
    </source>
</reference>
<dbReference type="InterPro" id="IPR050270">
    <property type="entry name" value="DegV_domain_contain"/>
</dbReference>
<comment type="caution">
    <text evidence="2">The sequence shown here is derived from an EMBL/GenBank/DDBJ whole genome shotgun (WGS) entry which is preliminary data.</text>
</comment>
<dbReference type="GO" id="GO:0008289">
    <property type="term" value="F:lipid binding"/>
    <property type="evidence" value="ECO:0007669"/>
    <property type="project" value="UniProtKB-KW"/>
</dbReference>
<reference evidence="2" key="2">
    <citation type="submission" date="2021-09" db="EMBL/GenBank/DDBJ databases">
        <authorList>
            <person name="Gilroy R."/>
        </authorList>
    </citation>
    <scope>NUCLEOTIDE SEQUENCE</scope>
    <source>
        <strain evidence="2">ChiSjej5B23-16112</strain>
    </source>
</reference>
<dbReference type="PANTHER" id="PTHR33434:SF2">
    <property type="entry name" value="FATTY ACID-BINDING PROTEIN TM_1468"/>
    <property type="match status" value="1"/>
</dbReference>
<dbReference type="Gene3D" id="3.30.1180.10">
    <property type="match status" value="1"/>
</dbReference>
<proteinExistence type="predicted"/>
<dbReference type="NCBIfam" id="TIGR00762">
    <property type="entry name" value="DegV"/>
    <property type="match status" value="1"/>
</dbReference>
<sequence>MSYKIIVDSCGELTEDMKRSGHFETASLSIDIDEHHIVDDETFDQKRFLALIAQSPHSPKSSCPSPEAYMEGYHCEAKRVYAVTLSAELSGSYNSAVLGKNLYHEEYGDKEIYVFNSRSASVGETLIALKIAECEEAGMDFEEVVRTVEGYIESQHTYFVLETLETLRKNGRLKGIKSLMASALNIKPVMGSTPQGTICQLGQARGIKKALAKMIDEVVQGVKKPEEKILAISHCNCPERAQKVKEMLLERISPKDVILLDTAGISSMYAADGGIIVVV</sequence>
<gene>
    <name evidence="2" type="ORF">K8V82_01785</name>
</gene>
<dbReference type="Gene3D" id="3.40.50.10440">
    <property type="entry name" value="Dihydroxyacetone kinase, domain 1"/>
    <property type="match status" value="1"/>
</dbReference>
<dbReference type="InterPro" id="IPR003797">
    <property type="entry name" value="DegV"/>
</dbReference>
<dbReference type="EMBL" id="DYVY01000033">
    <property type="protein sequence ID" value="HJF93504.1"/>
    <property type="molecule type" value="Genomic_DNA"/>
</dbReference>
<dbReference type="SUPFAM" id="SSF82549">
    <property type="entry name" value="DAK1/DegV-like"/>
    <property type="match status" value="1"/>
</dbReference>
<accession>A0A921LDG4</accession>
<evidence type="ECO:0000313" key="3">
    <source>
        <dbReference type="Proteomes" id="UP000769156"/>
    </source>
</evidence>
<dbReference type="AlphaFoldDB" id="A0A921LDG4"/>
<evidence type="ECO:0000313" key="2">
    <source>
        <dbReference type="EMBL" id="HJF93504.1"/>
    </source>
</evidence>
<protein>
    <submittedName>
        <fullName evidence="2">DegV family protein</fullName>
    </submittedName>
</protein>